<dbReference type="InterPro" id="IPR049126">
    <property type="entry name" value="FAN1-like_TPR"/>
</dbReference>
<evidence type="ECO:0000313" key="10">
    <source>
        <dbReference type="EMBL" id="WFD26641.1"/>
    </source>
</evidence>
<comment type="similarity">
    <text evidence="5">Belongs to the FAN1 family.</text>
</comment>
<evidence type="ECO:0000259" key="9">
    <source>
        <dbReference type="Pfam" id="PF21315"/>
    </source>
</evidence>
<dbReference type="EMBL" id="CP119894">
    <property type="protein sequence ID" value="WFD26641.1"/>
    <property type="molecule type" value="Genomic_DNA"/>
</dbReference>
<dbReference type="GO" id="GO:0017108">
    <property type="term" value="F:5'-flap endonuclease activity"/>
    <property type="evidence" value="ECO:0007669"/>
    <property type="project" value="TreeGrafter"/>
</dbReference>
<keyword evidence="11" id="KW-1185">Reference proteome</keyword>
<dbReference type="InterPro" id="IPR014883">
    <property type="entry name" value="VRR_NUC"/>
</dbReference>
<evidence type="ECO:0000256" key="3">
    <source>
        <dbReference type="ARBA" id="ARBA00022801"/>
    </source>
</evidence>
<comment type="function">
    <text evidence="5">Nuclease required for the repair of DNA interstrand cross-links (ICL). Acts as a 5'-3' exonuclease that anchors at a cut end of DNA and cleaves DNA successively at every third nucleotide, allowing to excise an ICL from one strand through flanking incisions.</text>
</comment>
<dbReference type="Pfam" id="PF21315">
    <property type="entry name" value="FAN1_HTH"/>
    <property type="match status" value="1"/>
</dbReference>
<comment type="subcellular location">
    <subcellularLocation>
        <location evidence="5">Nucleus</location>
    </subcellularLocation>
</comment>
<evidence type="ECO:0000256" key="2">
    <source>
        <dbReference type="ARBA" id="ARBA00022723"/>
    </source>
</evidence>
<feature type="compositionally biased region" description="Basic residues" evidence="6">
    <location>
        <begin position="1"/>
        <end position="11"/>
    </location>
</feature>
<keyword evidence="5" id="KW-0464">Manganese</keyword>
<evidence type="ECO:0000259" key="7">
    <source>
        <dbReference type="Pfam" id="PF08774"/>
    </source>
</evidence>
<dbReference type="CDD" id="cd22326">
    <property type="entry name" value="FAN1-like"/>
    <property type="match status" value="1"/>
</dbReference>
<dbReference type="PANTHER" id="PTHR15749:SF4">
    <property type="entry name" value="FANCONI-ASSOCIATED NUCLEASE 1"/>
    <property type="match status" value="1"/>
</dbReference>
<dbReference type="GO" id="GO:0008409">
    <property type="term" value="F:5'-3' exonuclease activity"/>
    <property type="evidence" value="ECO:0007669"/>
    <property type="project" value="TreeGrafter"/>
</dbReference>
<feature type="region of interest" description="Disordered" evidence="6">
    <location>
        <begin position="1"/>
        <end position="22"/>
    </location>
</feature>
<reference evidence="10" key="1">
    <citation type="submission" date="2023-03" db="EMBL/GenBank/DDBJ databases">
        <title>Mating type loci evolution in Malassezia.</title>
        <authorList>
            <person name="Coelho M.A."/>
        </authorList>
    </citation>
    <scope>NUCLEOTIDE SEQUENCE</scope>
    <source>
        <strain evidence="10">CBS 9557</strain>
    </source>
</reference>
<evidence type="ECO:0000256" key="1">
    <source>
        <dbReference type="ARBA" id="ARBA00022722"/>
    </source>
</evidence>
<keyword evidence="5" id="KW-0539">Nucleus</keyword>
<dbReference type="PANTHER" id="PTHR15749">
    <property type="entry name" value="FANCONI-ASSOCIATED NUCLEASE 1"/>
    <property type="match status" value="1"/>
</dbReference>
<dbReference type="GO" id="GO:0005634">
    <property type="term" value="C:nucleus"/>
    <property type="evidence" value="ECO:0007669"/>
    <property type="project" value="UniProtKB-SubCell"/>
</dbReference>
<dbReference type="EC" id="3.1.4.1" evidence="5"/>
<dbReference type="InterPro" id="IPR033315">
    <property type="entry name" value="Fan1-like"/>
</dbReference>
<evidence type="ECO:0000313" key="11">
    <source>
        <dbReference type="Proteomes" id="UP001213623"/>
    </source>
</evidence>
<dbReference type="InterPro" id="IPR049132">
    <property type="entry name" value="FAN1-like_euk"/>
</dbReference>
<evidence type="ECO:0000259" key="8">
    <source>
        <dbReference type="Pfam" id="PF21170"/>
    </source>
</evidence>
<dbReference type="GO" id="GO:0070336">
    <property type="term" value="F:flap-structured DNA binding"/>
    <property type="evidence" value="ECO:0007669"/>
    <property type="project" value="TreeGrafter"/>
</dbReference>
<feature type="domain" description="Fanconi-associated nuclease 1-like TPR" evidence="8">
    <location>
        <begin position="466"/>
        <end position="616"/>
    </location>
</feature>
<dbReference type="GO" id="GO:0004528">
    <property type="term" value="F:phosphodiesterase I activity"/>
    <property type="evidence" value="ECO:0007669"/>
    <property type="project" value="UniProtKB-EC"/>
</dbReference>
<keyword evidence="3 5" id="KW-0378">Hydrolase</keyword>
<name>A0AAF0EPZ3_9BASI</name>
<dbReference type="Pfam" id="PF08774">
    <property type="entry name" value="VRR_NUC"/>
    <property type="match status" value="1"/>
</dbReference>
<keyword evidence="1 5" id="KW-0540">Nuclease</keyword>
<dbReference type="AlphaFoldDB" id="A0AAF0EPZ3"/>
<feature type="region of interest" description="Disordered" evidence="6">
    <location>
        <begin position="52"/>
        <end position="86"/>
    </location>
</feature>
<dbReference type="InterPro" id="IPR049125">
    <property type="entry name" value="FAN1-like_WH"/>
</dbReference>
<evidence type="ECO:0000256" key="6">
    <source>
        <dbReference type="SAM" id="MobiDB-lite"/>
    </source>
</evidence>
<organism evidence="10 11">
    <name type="scientific">Malassezia nana</name>
    <dbReference type="NCBI Taxonomy" id="180528"/>
    <lineage>
        <taxon>Eukaryota</taxon>
        <taxon>Fungi</taxon>
        <taxon>Dikarya</taxon>
        <taxon>Basidiomycota</taxon>
        <taxon>Ustilaginomycotina</taxon>
        <taxon>Malasseziomycetes</taxon>
        <taxon>Malasseziales</taxon>
        <taxon>Malasseziaceae</taxon>
        <taxon>Malassezia</taxon>
    </lineage>
</organism>
<feature type="compositionally biased region" description="Basic and acidic residues" evidence="6">
    <location>
        <begin position="141"/>
        <end position="152"/>
    </location>
</feature>
<keyword evidence="2 5" id="KW-0479">Metal-binding</keyword>
<feature type="domain" description="VRR-NUC" evidence="7">
    <location>
        <begin position="756"/>
        <end position="824"/>
    </location>
</feature>
<dbReference type="GO" id="GO:0046872">
    <property type="term" value="F:metal ion binding"/>
    <property type="evidence" value="ECO:0007669"/>
    <property type="project" value="UniProtKB-KW"/>
</dbReference>
<feature type="compositionally biased region" description="Basic and acidic residues" evidence="6">
    <location>
        <begin position="174"/>
        <end position="187"/>
    </location>
</feature>
<keyword evidence="5" id="KW-0227">DNA damage</keyword>
<gene>
    <name evidence="10" type="ORF">MNAN1_001624</name>
</gene>
<evidence type="ECO:0000256" key="5">
    <source>
        <dbReference type="RuleBase" id="RU365033"/>
    </source>
</evidence>
<comment type="catalytic activity">
    <reaction evidence="5">
        <text>Hydrolytically removes 5'-nucleotides successively from the 3'-hydroxy termini of 3'-hydroxy-terminated oligonucleotides.</text>
        <dbReference type="EC" id="3.1.4.1"/>
    </reaction>
</comment>
<evidence type="ECO:0000256" key="4">
    <source>
        <dbReference type="ARBA" id="ARBA00022842"/>
    </source>
</evidence>
<accession>A0AAF0EPZ3</accession>
<keyword evidence="5" id="KW-0234">DNA repair</keyword>
<dbReference type="Pfam" id="PF21170">
    <property type="entry name" value="FAN1_TPR"/>
    <property type="match status" value="1"/>
</dbReference>
<keyword evidence="4 5" id="KW-0460">Magnesium</keyword>
<dbReference type="GO" id="GO:0036297">
    <property type="term" value="P:interstrand cross-link repair"/>
    <property type="evidence" value="ECO:0007669"/>
    <property type="project" value="InterPro"/>
</dbReference>
<feature type="domain" description="Fanconi-associated nuclease 1-like winged-helix" evidence="9">
    <location>
        <begin position="218"/>
        <end position="293"/>
    </location>
</feature>
<sequence>MPLHLAPKKSYHPYNRENRERVARDEALARAKQAEDDAYLAARDRSDRLAQLRRQRDAKIPSAHAQRRVADAALGRDTIDPTSLPSLHLGADVERAEPPPPQHGAPLLGPSVELHPWYLDPKWQSGHAKSATEAQKASMQRQDEARKQREDPLAQMPQAHRLRRRPPPQATSLTEERRQREAREAERAAALQANRTSAFFRRRARAERAARAPRPSMYVELLQDMICTVLAGESHLFTSREQTSLSALLTMPYDARYLFVRLLQRKRDQWYRLDKLEYHDDVSNLAQAAHDLCTPFAAPLPTASSDDADEAELYRFAMMDAEMDGGLPARLALLTVDELKVLAKQLGRRCKHPTRSELVATLLAKPANATLCLYTDRLGLEMEPSSARLERAMAALLHGGCLRLAPAAARLLDRVALVYHRGPPAFGSLLTAAILQRTRRCHFPSYTVQRTSDLFVDRAHVLSFASACAAAEQMDQYMEEGLDAARACVQLLESCEAAWHDAVQQARAAWPEGVTGAQYARMRFHTGWPLTRVLFKGCEALARLGQLTQEAAVLQRLLAQRYFWRGRRGAWHDRLAVIAVRQGRKKEALQRCLEALGDPDTRWVYVAALQRRVERLEGQCKVPLPARHFYARQLQPVIVSWSGERCPTSVGHARRSTQMRTRWRAPDGGTCTVEELCLARYAEQGFRGFHCEGDLIFFLYVLLMWDVLFAPVPGAFETPYQRAPLDVDTDVFHLARRPAMEEQLARIAQTGGQDIIQSVDARERPLRTYAQGCRWDDFSVDVLQEVAECLGGPGLAALCRFLSDEGGGRPRGFPDLTLWRYSDRHSERSFE</sequence>
<comment type="cofactor">
    <cofactor evidence="5">
        <name>Mg(2+)</name>
        <dbReference type="ChEBI" id="CHEBI:18420"/>
    </cofactor>
    <cofactor evidence="5">
        <name>Mn(2+)</name>
        <dbReference type="ChEBI" id="CHEBI:29035"/>
    </cofactor>
</comment>
<protein>
    <recommendedName>
        <fullName evidence="5">Fanconi-associated nuclease</fullName>
        <ecNumber evidence="5">3.1.4.1</ecNumber>
    </recommendedName>
</protein>
<proteinExistence type="inferred from homology"/>
<dbReference type="Proteomes" id="UP001213623">
    <property type="component" value="Chromosome 3"/>
</dbReference>
<feature type="region of interest" description="Disordered" evidence="6">
    <location>
        <begin position="123"/>
        <end position="189"/>
    </location>
</feature>